<evidence type="ECO:0000313" key="2">
    <source>
        <dbReference type="EMBL" id="AJP04165.1"/>
    </source>
</evidence>
<protein>
    <submittedName>
        <fullName evidence="2">Collagen triple helix repeat-containing protein</fullName>
    </submittedName>
</protein>
<evidence type="ECO:0000313" key="3">
    <source>
        <dbReference type="Proteomes" id="UP000032234"/>
    </source>
</evidence>
<dbReference type="Pfam" id="PF14013">
    <property type="entry name" value="MT0933_antitox"/>
    <property type="match status" value="1"/>
</dbReference>
<dbReference type="HOGENOM" id="CLU_148727_3_0_11"/>
<feature type="compositionally biased region" description="Basic and acidic residues" evidence="1">
    <location>
        <begin position="31"/>
        <end position="72"/>
    </location>
</feature>
<dbReference type="AlphaFoldDB" id="A0A0C5G654"/>
<keyword evidence="3" id="KW-1185">Reference proteome</keyword>
<dbReference type="InterPro" id="IPR028037">
    <property type="entry name" value="Antitoxin_Rv0909/MT0933"/>
</dbReference>
<dbReference type="PATRIC" id="fig|477245.3.peg.5176"/>
<gene>
    <name evidence="2" type="ORF">TU94_24535</name>
</gene>
<proteinExistence type="predicted"/>
<reference evidence="2 3" key="1">
    <citation type="submission" date="2015-02" db="EMBL/GenBank/DDBJ databases">
        <title>Genome sequence of thermotolerant Streptomyces cyaneogriseus subsp. Noncyanogenus NMWT1, the producer of nematocidal antibiotics nemadectin.</title>
        <authorList>
            <person name="Wang H."/>
            <person name="Li C."/>
            <person name="Xiang W."/>
            <person name="Wang X."/>
        </authorList>
    </citation>
    <scope>NUCLEOTIDE SEQUENCE [LARGE SCALE GENOMIC DNA]</scope>
    <source>
        <strain evidence="2 3">NMWT 1</strain>
    </source>
</reference>
<dbReference type="Proteomes" id="UP000032234">
    <property type="component" value="Chromosome"/>
</dbReference>
<name>A0A0C5G654_9ACTN</name>
<keyword evidence="2" id="KW-0176">Collagen</keyword>
<dbReference type="STRING" id="477245.TU94_24535"/>
<evidence type="ECO:0000256" key="1">
    <source>
        <dbReference type="SAM" id="MobiDB-lite"/>
    </source>
</evidence>
<organism evidence="2 3">
    <name type="scientific">Streptomyces cyaneogriseus subsp. noncyanogenus</name>
    <dbReference type="NCBI Taxonomy" id="477245"/>
    <lineage>
        <taxon>Bacteria</taxon>
        <taxon>Bacillati</taxon>
        <taxon>Actinomycetota</taxon>
        <taxon>Actinomycetes</taxon>
        <taxon>Kitasatosporales</taxon>
        <taxon>Streptomycetaceae</taxon>
        <taxon>Streptomyces</taxon>
    </lineage>
</organism>
<feature type="compositionally biased region" description="Pro residues" evidence="1">
    <location>
        <begin position="83"/>
        <end position="100"/>
    </location>
</feature>
<dbReference type="OrthoDB" id="3402428at2"/>
<sequence length="100" mass="10062">MGLLDSVKARLGPAKGKVSDLAQQHGGRIQHGLDRAAKAVDERTKGKYSDRIRTGADKAKGAVDRLAHKDGTGADTGGGTPGSTPPTPGTTPPAGPPPTS</sequence>
<dbReference type="EMBL" id="CP010849">
    <property type="protein sequence ID" value="AJP04165.1"/>
    <property type="molecule type" value="Genomic_DNA"/>
</dbReference>
<feature type="region of interest" description="Disordered" evidence="1">
    <location>
        <begin position="1"/>
        <end position="100"/>
    </location>
</feature>
<dbReference type="RefSeq" id="WP_044384645.1">
    <property type="nucleotide sequence ID" value="NZ_CP010849.1"/>
</dbReference>
<dbReference type="KEGG" id="scw:TU94_24535"/>
<accession>A0A0C5G654</accession>